<dbReference type="EMBL" id="AMCV02000021">
    <property type="protein sequence ID" value="TDZ19135.1"/>
    <property type="molecule type" value="Genomic_DNA"/>
</dbReference>
<comment type="caution">
    <text evidence="3">The sequence shown here is derived from an EMBL/GenBank/DDBJ whole genome shotgun (WGS) entry which is preliminary data.</text>
</comment>
<dbReference type="Proteomes" id="UP000014480">
    <property type="component" value="Unassembled WGS sequence"/>
</dbReference>
<feature type="domain" description="ER-bound oxygenase mpaB/mpaB'/Rubber oxygenase catalytic" evidence="2">
    <location>
        <begin position="183"/>
        <end position="356"/>
    </location>
</feature>
<dbReference type="STRING" id="1213857.A0A484FN83"/>
<evidence type="ECO:0000313" key="4">
    <source>
        <dbReference type="Proteomes" id="UP000014480"/>
    </source>
</evidence>
<reference evidence="4" key="2">
    <citation type="journal article" date="2019" name="Mol. Plant Microbe Interact.">
        <title>Genome sequence resources for four phytopathogenic fungi from the Colletotrichum orbiculare species complex.</title>
        <authorList>
            <person name="Gan P."/>
            <person name="Tsushima A."/>
            <person name="Narusaka M."/>
            <person name="Narusaka Y."/>
            <person name="Takano Y."/>
            <person name="Kubo Y."/>
            <person name="Shirasu K."/>
        </authorList>
    </citation>
    <scope>GENOME REANNOTATION</scope>
    <source>
        <strain evidence="4">104-T / ATCC 96160 / CBS 514.97 / LARS 414 / MAFF 240422</strain>
    </source>
</reference>
<dbReference type="GO" id="GO:0016491">
    <property type="term" value="F:oxidoreductase activity"/>
    <property type="evidence" value="ECO:0007669"/>
    <property type="project" value="InterPro"/>
</dbReference>
<gene>
    <name evidence="3" type="primary">mpaB-0</name>
    <name evidence="3" type="ORF">Cob_v008015</name>
</gene>
<accession>A0A484FN83</accession>
<name>A0A484FN83_COLOR</name>
<dbReference type="InterPro" id="IPR046366">
    <property type="entry name" value="MPAB"/>
</dbReference>
<dbReference type="PANTHER" id="PTHR36124:SF1">
    <property type="entry name" value="ER-BOUND OXYGENASE MPAB_MPAB'_RUBBER OXYGENASE CATALYTIC DOMAIN-CONTAINING PROTEIN"/>
    <property type="match status" value="1"/>
</dbReference>
<evidence type="ECO:0000256" key="1">
    <source>
        <dbReference type="SAM" id="Phobius"/>
    </source>
</evidence>
<evidence type="ECO:0000313" key="3">
    <source>
        <dbReference type="EMBL" id="TDZ19135.1"/>
    </source>
</evidence>
<feature type="transmembrane region" description="Helical" evidence="1">
    <location>
        <begin position="84"/>
        <end position="105"/>
    </location>
</feature>
<keyword evidence="1" id="KW-0812">Transmembrane</keyword>
<reference evidence="4" key="1">
    <citation type="journal article" date="2013" name="New Phytol.">
        <title>Comparative genomic and transcriptomic analyses reveal the hemibiotrophic stage shift of Colletotrichum fungi.</title>
        <authorList>
            <person name="Gan P."/>
            <person name="Ikeda K."/>
            <person name="Irieda H."/>
            <person name="Narusaka M."/>
            <person name="O'Connell R.J."/>
            <person name="Narusaka Y."/>
            <person name="Takano Y."/>
            <person name="Kubo Y."/>
            <person name="Shirasu K."/>
        </authorList>
    </citation>
    <scope>NUCLEOTIDE SEQUENCE [LARGE SCALE GENOMIC DNA]</scope>
    <source>
        <strain evidence="4">104-T / ATCC 96160 / CBS 514.97 / LARS 414 / MAFF 240422</strain>
    </source>
</reference>
<protein>
    <submittedName>
        <fullName evidence="3">Mycophenolic acid synthesis protein B</fullName>
    </submittedName>
</protein>
<keyword evidence="4" id="KW-1185">Reference proteome</keyword>
<dbReference type="InterPro" id="IPR018713">
    <property type="entry name" value="MPAB/Lcp_cat_dom"/>
</dbReference>
<organism evidence="3 4">
    <name type="scientific">Colletotrichum orbiculare (strain 104-T / ATCC 96160 / CBS 514.97 / LARS 414 / MAFF 240422)</name>
    <name type="common">Cucumber anthracnose fungus</name>
    <name type="synonym">Colletotrichum lagenarium</name>
    <dbReference type="NCBI Taxonomy" id="1213857"/>
    <lineage>
        <taxon>Eukaryota</taxon>
        <taxon>Fungi</taxon>
        <taxon>Dikarya</taxon>
        <taxon>Ascomycota</taxon>
        <taxon>Pezizomycotina</taxon>
        <taxon>Sordariomycetes</taxon>
        <taxon>Hypocreomycetidae</taxon>
        <taxon>Glomerellales</taxon>
        <taxon>Glomerellaceae</taxon>
        <taxon>Colletotrichum</taxon>
        <taxon>Colletotrichum orbiculare species complex</taxon>
    </lineage>
</organism>
<dbReference type="Pfam" id="PF09995">
    <property type="entry name" value="MPAB_Lcp_cat"/>
    <property type="match status" value="1"/>
</dbReference>
<dbReference type="AlphaFoldDB" id="A0A484FN83"/>
<dbReference type="PANTHER" id="PTHR36124">
    <property type="match status" value="1"/>
</dbReference>
<dbReference type="OrthoDB" id="545169at2759"/>
<sequence>MVQLFQGFSCPPTTAASLLQIAHLTYQKLSINSSTTPALPTTVAQQFKMDAEQSNLTMLHGFDLSSFSIAHILKFAIFGSLSQFIFIWAVALVAGWVVICAGLRFKRINGLRKQLGYTDRASLAHMTNEDAQIILKNIIEFEFPKFYLLALQFAIFKTYAFETVSKLIVATKELADPKNAHKRYEDTTIIFGEFSLNPPTSDRTLKAISRMNYLHSRYKNAGQISNADFLYTLAVCVTEPIRFMQLYEWRPLTDMEVCAIGTHWKAIGDAMDIRYNGYLSQDSWADGIEFAHDITAWAKRYEVEAMKPAKINTQPSSQLMNMMLFHIPTFVKPFAEEVFTVLMGDRVRDAFGYREPGIIAALTAYSALVVRRFVVRYMVLPRFAPVVFFSEPEPKTGRIQHYDYLVHPYYNPVTLWSRWGPVSLITRALGGTVPGSDKMMPDGFLFEEIGPKDKLGKGKKELAEGVDTLKARHRGGCPFSG</sequence>
<keyword evidence="1" id="KW-0472">Membrane</keyword>
<proteinExistence type="predicted"/>
<keyword evidence="1" id="KW-1133">Transmembrane helix</keyword>
<evidence type="ECO:0000259" key="2">
    <source>
        <dbReference type="Pfam" id="PF09995"/>
    </source>
</evidence>